<evidence type="ECO:0000313" key="12">
    <source>
        <dbReference type="EMBL" id="KPJ70223.1"/>
    </source>
</evidence>
<dbReference type="InterPro" id="IPR041715">
    <property type="entry name" value="HisRS-like_core"/>
</dbReference>
<evidence type="ECO:0000256" key="2">
    <source>
        <dbReference type="ARBA" id="ARBA00022490"/>
    </source>
</evidence>
<evidence type="ECO:0000256" key="3">
    <source>
        <dbReference type="ARBA" id="ARBA00022598"/>
    </source>
</evidence>
<dbReference type="PANTHER" id="PTHR43707">
    <property type="entry name" value="HISTIDYL-TRNA SYNTHETASE"/>
    <property type="match status" value="1"/>
</dbReference>
<feature type="binding site" evidence="10">
    <location>
        <position position="118"/>
    </location>
    <ligand>
        <name>L-histidine</name>
        <dbReference type="ChEBI" id="CHEBI:57595"/>
    </ligand>
</feature>
<dbReference type="InterPro" id="IPR036621">
    <property type="entry name" value="Anticodon-bd_dom_sf"/>
</dbReference>
<evidence type="ECO:0000256" key="10">
    <source>
        <dbReference type="PIRSR" id="PIRSR001549-1"/>
    </source>
</evidence>
<dbReference type="GO" id="GO:0005737">
    <property type="term" value="C:cytoplasm"/>
    <property type="evidence" value="ECO:0007669"/>
    <property type="project" value="UniProtKB-SubCell"/>
</dbReference>
<dbReference type="NCBIfam" id="TIGR00442">
    <property type="entry name" value="hisS"/>
    <property type="match status" value="1"/>
</dbReference>
<feature type="binding site" evidence="10">
    <location>
        <begin position="267"/>
        <end position="268"/>
    </location>
    <ligand>
        <name>L-histidine</name>
        <dbReference type="ChEBI" id="CHEBI:57595"/>
    </ligand>
</feature>
<evidence type="ECO:0000313" key="13">
    <source>
        <dbReference type="Proteomes" id="UP000051861"/>
    </source>
</evidence>
<keyword evidence="5 9" id="KW-0067">ATP-binding</keyword>
<organism evidence="12 13">
    <name type="scientific">candidate division WOR-1 bacterium DG_54_3</name>
    <dbReference type="NCBI Taxonomy" id="1703775"/>
    <lineage>
        <taxon>Bacteria</taxon>
        <taxon>Bacillati</taxon>
        <taxon>Saganbacteria</taxon>
    </lineage>
</organism>
<dbReference type="Proteomes" id="UP000051861">
    <property type="component" value="Unassembled WGS sequence"/>
</dbReference>
<dbReference type="Pfam" id="PF03129">
    <property type="entry name" value="HGTP_anticodon"/>
    <property type="match status" value="1"/>
</dbReference>
<comment type="subunit">
    <text evidence="9">Homodimer.</text>
</comment>
<keyword evidence="2 9" id="KW-0963">Cytoplasm</keyword>
<dbReference type="PANTHER" id="PTHR43707:SF1">
    <property type="entry name" value="HISTIDINE--TRNA LIGASE, MITOCHONDRIAL-RELATED"/>
    <property type="match status" value="1"/>
</dbReference>
<dbReference type="Pfam" id="PF13393">
    <property type="entry name" value="tRNA-synt_His"/>
    <property type="match status" value="1"/>
</dbReference>
<dbReference type="SUPFAM" id="SSF55681">
    <property type="entry name" value="Class II aaRS and biotin synthetases"/>
    <property type="match status" value="1"/>
</dbReference>
<keyword evidence="4 9" id="KW-0547">Nucleotide-binding</keyword>
<comment type="caution">
    <text evidence="12">The sequence shown here is derived from an EMBL/GenBank/DDBJ whole genome shotgun (WGS) entry which is preliminary data.</text>
</comment>
<dbReference type="InterPro" id="IPR045864">
    <property type="entry name" value="aa-tRNA-synth_II/BPL/LPL"/>
</dbReference>
<evidence type="ECO:0000256" key="9">
    <source>
        <dbReference type="HAMAP-Rule" id="MF_00127"/>
    </source>
</evidence>
<dbReference type="CDD" id="cd00773">
    <property type="entry name" value="HisRS-like_core"/>
    <property type="match status" value="1"/>
</dbReference>
<feature type="binding site" evidence="10">
    <location>
        <begin position="87"/>
        <end position="89"/>
    </location>
    <ligand>
        <name>L-histidine</name>
        <dbReference type="ChEBI" id="CHEBI:57595"/>
    </ligand>
</feature>
<dbReference type="Gene3D" id="3.30.930.10">
    <property type="entry name" value="Bira Bifunctional Protein, Domain 2"/>
    <property type="match status" value="1"/>
</dbReference>
<keyword evidence="7 9" id="KW-0030">Aminoacyl-tRNA synthetase</keyword>
<accession>A0A0S7Y711</accession>
<dbReference type="InterPro" id="IPR006195">
    <property type="entry name" value="aa-tRNA-synth_II"/>
</dbReference>
<evidence type="ECO:0000256" key="6">
    <source>
        <dbReference type="ARBA" id="ARBA00022917"/>
    </source>
</evidence>
<dbReference type="HAMAP" id="MF_00127">
    <property type="entry name" value="His_tRNA_synth"/>
    <property type="match status" value="1"/>
</dbReference>
<dbReference type="InterPro" id="IPR004516">
    <property type="entry name" value="HisRS/HisZ"/>
</dbReference>
<evidence type="ECO:0000256" key="8">
    <source>
        <dbReference type="ARBA" id="ARBA00047639"/>
    </source>
</evidence>
<comment type="similarity">
    <text evidence="1 9">Belongs to the class-II aminoacyl-tRNA synthetase family.</text>
</comment>
<comment type="catalytic activity">
    <reaction evidence="8 9">
        <text>tRNA(His) + L-histidine + ATP = L-histidyl-tRNA(His) + AMP + diphosphate + H(+)</text>
        <dbReference type="Rhea" id="RHEA:17313"/>
        <dbReference type="Rhea" id="RHEA-COMP:9665"/>
        <dbReference type="Rhea" id="RHEA-COMP:9689"/>
        <dbReference type="ChEBI" id="CHEBI:15378"/>
        <dbReference type="ChEBI" id="CHEBI:30616"/>
        <dbReference type="ChEBI" id="CHEBI:33019"/>
        <dbReference type="ChEBI" id="CHEBI:57595"/>
        <dbReference type="ChEBI" id="CHEBI:78442"/>
        <dbReference type="ChEBI" id="CHEBI:78527"/>
        <dbReference type="ChEBI" id="CHEBI:456215"/>
        <dbReference type="EC" id="6.1.1.21"/>
    </reaction>
</comment>
<evidence type="ECO:0000256" key="5">
    <source>
        <dbReference type="ARBA" id="ARBA00022840"/>
    </source>
</evidence>
<feature type="binding site" evidence="10">
    <location>
        <position position="136"/>
    </location>
    <ligand>
        <name>L-histidine</name>
        <dbReference type="ChEBI" id="CHEBI:57595"/>
    </ligand>
</feature>
<feature type="domain" description="Aminoacyl-transfer RNA synthetases class-II family profile" evidence="11">
    <location>
        <begin position="1"/>
        <end position="320"/>
    </location>
</feature>
<dbReference type="GO" id="GO:0005524">
    <property type="term" value="F:ATP binding"/>
    <property type="evidence" value="ECO:0007669"/>
    <property type="project" value="UniProtKB-UniRule"/>
</dbReference>
<evidence type="ECO:0000259" key="11">
    <source>
        <dbReference type="PROSITE" id="PS50862"/>
    </source>
</evidence>
<dbReference type="PATRIC" id="fig|1703775.3.peg.83"/>
<dbReference type="InterPro" id="IPR033656">
    <property type="entry name" value="HisRS_anticodon"/>
</dbReference>
<reference evidence="12 13" key="1">
    <citation type="journal article" date="2015" name="Microbiome">
        <title>Genomic resolution of linkages in carbon, nitrogen, and sulfur cycling among widespread estuary sediment bacteria.</title>
        <authorList>
            <person name="Baker B.J."/>
            <person name="Lazar C.S."/>
            <person name="Teske A.P."/>
            <person name="Dick G.J."/>
        </authorList>
    </citation>
    <scope>NUCLEOTIDE SEQUENCE [LARGE SCALE GENOMIC DNA]</scope>
    <source>
        <strain evidence="12">DG_54_3</strain>
    </source>
</reference>
<keyword evidence="6 9" id="KW-0648">Protein biosynthesis</keyword>
<dbReference type="EC" id="6.1.1.21" evidence="9"/>
<dbReference type="SUPFAM" id="SSF52954">
    <property type="entry name" value="Class II aaRS ABD-related"/>
    <property type="match status" value="1"/>
</dbReference>
<dbReference type="InterPro" id="IPR015807">
    <property type="entry name" value="His-tRNA-ligase"/>
</dbReference>
<evidence type="ECO:0000256" key="1">
    <source>
        <dbReference type="ARBA" id="ARBA00008226"/>
    </source>
</evidence>
<dbReference type="GO" id="GO:0006427">
    <property type="term" value="P:histidyl-tRNA aminoacylation"/>
    <property type="evidence" value="ECO:0007669"/>
    <property type="project" value="UniProtKB-UniRule"/>
</dbReference>
<dbReference type="Gene3D" id="3.40.50.800">
    <property type="entry name" value="Anticodon-binding domain"/>
    <property type="match status" value="1"/>
</dbReference>
<dbReference type="CDD" id="cd00859">
    <property type="entry name" value="HisRS_anticodon"/>
    <property type="match status" value="1"/>
</dbReference>
<dbReference type="AlphaFoldDB" id="A0A0S7Y711"/>
<evidence type="ECO:0000256" key="4">
    <source>
        <dbReference type="ARBA" id="ARBA00022741"/>
    </source>
</evidence>
<feature type="binding site" evidence="10">
    <location>
        <position position="263"/>
    </location>
    <ligand>
        <name>L-histidine</name>
        <dbReference type="ChEBI" id="CHEBI:57595"/>
    </ligand>
</feature>
<feature type="binding site" evidence="10">
    <location>
        <position position="132"/>
    </location>
    <ligand>
        <name>L-histidine</name>
        <dbReference type="ChEBI" id="CHEBI:57595"/>
    </ligand>
</feature>
<dbReference type="PIRSF" id="PIRSF001549">
    <property type="entry name" value="His-tRNA_synth"/>
    <property type="match status" value="1"/>
</dbReference>
<keyword evidence="3 9" id="KW-0436">Ligase</keyword>
<dbReference type="InterPro" id="IPR004154">
    <property type="entry name" value="Anticodon-bd"/>
</dbReference>
<comment type="subcellular location">
    <subcellularLocation>
        <location evidence="9">Cytoplasm</location>
    </subcellularLocation>
</comment>
<name>A0A0S7Y711_UNCSA</name>
<sequence>MKAQEKKRISAIKGTKDILPQEARKWQHVENVAKRVFELYGYREIRTPVFEATELFERGTGVTSDVVTKEMYTFTDKGGRSLTLRPEYTPSIVRSIIENRLYLQPEPLRFYYLGPMFRYDKPQKGRFRQFHQMDIEVFGEKDPAVDAEIVEMAHTLVEELKVMGIETLVNSIGCKKCRPSYLKDLRAKAQEAIATLCPDCQRKTGTNPLRIFDCKNESCQEISSTFPVLIDYLCEECDVHFRQFRSYLDLYRIGYKVEPRLVRGLDYYTKTAFELVSPKLGAQNAIIGGGRYDYMIEEFGGPKLCGIGFAVGMERLISLVPFNAGKEKFLYLAYLGEEAKKEGMGLARFLRRKGIECLIEYKDRGLKSHLSRANKLRARWAVMIGEEELKSGVFKLKDMETGDQYSITRDDILKYIRR</sequence>
<evidence type="ECO:0000256" key="7">
    <source>
        <dbReference type="ARBA" id="ARBA00023146"/>
    </source>
</evidence>
<dbReference type="GO" id="GO:0004821">
    <property type="term" value="F:histidine-tRNA ligase activity"/>
    <property type="evidence" value="ECO:0007669"/>
    <property type="project" value="UniProtKB-UniRule"/>
</dbReference>
<gene>
    <name evidence="9" type="primary">hisS</name>
    <name evidence="12" type="ORF">AMJ44_00480</name>
</gene>
<dbReference type="EMBL" id="LIZX01000004">
    <property type="protein sequence ID" value="KPJ70223.1"/>
    <property type="molecule type" value="Genomic_DNA"/>
</dbReference>
<proteinExistence type="inferred from homology"/>
<protein>
    <recommendedName>
        <fullName evidence="9">Histidine--tRNA ligase</fullName>
        <ecNumber evidence="9">6.1.1.21</ecNumber>
    </recommendedName>
    <alternativeName>
        <fullName evidence="9">Histidyl-tRNA synthetase</fullName>
        <shortName evidence="9">HisRS</shortName>
    </alternativeName>
</protein>
<dbReference type="PROSITE" id="PS50862">
    <property type="entry name" value="AA_TRNA_LIGASE_II"/>
    <property type="match status" value="1"/>
</dbReference>